<dbReference type="InterPro" id="IPR001279">
    <property type="entry name" value="Metallo-B-lactamas"/>
</dbReference>
<dbReference type="OrthoDB" id="9803916at2"/>
<evidence type="ECO:0000256" key="4">
    <source>
        <dbReference type="ARBA" id="ARBA00022833"/>
    </source>
</evidence>
<organism evidence="6 7">
    <name type="scientific">Bosea lathyri</name>
    <dbReference type="NCBI Taxonomy" id="1036778"/>
    <lineage>
        <taxon>Bacteria</taxon>
        <taxon>Pseudomonadati</taxon>
        <taxon>Pseudomonadota</taxon>
        <taxon>Alphaproteobacteria</taxon>
        <taxon>Hyphomicrobiales</taxon>
        <taxon>Boseaceae</taxon>
        <taxon>Bosea</taxon>
    </lineage>
</organism>
<evidence type="ECO:0000259" key="5">
    <source>
        <dbReference type="SMART" id="SM00849"/>
    </source>
</evidence>
<dbReference type="AlphaFoldDB" id="A0A1H5X854"/>
<dbReference type="SUPFAM" id="SSF56281">
    <property type="entry name" value="Metallo-hydrolase/oxidoreductase"/>
    <property type="match status" value="1"/>
</dbReference>
<keyword evidence="7" id="KW-1185">Reference proteome</keyword>
<feature type="domain" description="Metallo-beta-lactamase" evidence="5">
    <location>
        <begin position="52"/>
        <end position="254"/>
    </location>
</feature>
<dbReference type="InterPro" id="IPR051013">
    <property type="entry name" value="MBL_superfamily_lactonases"/>
</dbReference>
<gene>
    <name evidence="6" type="ORF">SAMN04488115_103122</name>
</gene>
<evidence type="ECO:0000313" key="7">
    <source>
        <dbReference type="Proteomes" id="UP000236743"/>
    </source>
</evidence>
<dbReference type="PANTHER" id="PTHR42978">
    <property type="entry name" value="QUORUM-QUENCHING LACTONASE YTNP-RELATED-RELATED"/>
    <property type="match status" value="1"/>
</dbReference>
<reference evidence="6 7" key="1">
    <citation type="submission" date="2016-10" db="EMBL/GenBank/DDBJ databases">
        <authorList>
            <person name="de Groot N.N."/>
        </authorList>
    </citation>
    <scope>NUCLEOTIDE SEQUENCE [LARGE SCALE GENOMIC DNA]</scope>
    <source>
        <strain evidence="6 7">DSM 26656</strain>
    </source>
</reference>
<keyword evidence="2" id="KW-0479">Metal-binding</keyword>
<dbReference type="SMART" id="SM00849">
    <property type="entry name" value="Lactamase_B"/>
    <property type="match status" value="1"/>
</dbReference>
<dbReference type="EMBL" id="FNUY01000003">
    <property type="protein sequence ID" value="SEG07610.1"/>
    <property type="molecule type" value="Genomic_DNA"/>
</dbReference>
<dbReference type="RefSeq" id="WP_103871990.1">
    <property type="nucleotide sequence ID" value="NZ_FNUY01000003.1"/>
</dbReference>
<dbReference type="GO" id="GO:0016787">
    <property type="term" value="F:hydrolase activity"/>
    <property type="evidence" value="ECO:0007669"/>
    <property type="project" value="UniProtKB-KW"/>
</dbReference>
<accession>A0A1H5X854</accession>
<keyword evidence="4" id="KW-0862">Zinc</keyword>
<name>A0A1H5X854_9HYPH</name>
<dbReference type="InterPro" id="IPR036866">
    <property type="entry name" value="RibonucZ/Hydroxyglut_hydro"/>
</dbReference>
<dbReference type="Proteomes" id="UP000236743">
    <property type="component" value="Unassembled WGS sequence"/>
</dbReference>
<evidence type="ECO:0000256" key="3">
    <source>
        <dbReference type="ARBA" id="ARBA00022801"/>
    </source>
</evidence>
<dbReference type="Gene3D" id="3.60.15.10">
    <property type="entry name" value="Ribonuclease Z/Hydroxyacylglutathione hydrolase-like"/>
    <property type="match status" value="1"/>
</dbReference>
<evidence type="ECO:0000256" key="1">
    <source>
        <dbReference type="ARBA" id="ARBA00007749"/>
    </source>
</evidence>
<evidence type="ECO:0000256" key="2">
    <source>
        <dbReference type="ARBA" id="ARBA00022723"/>
    </source>
</evidence>
<dbReference type="CDD" id="cd07720">
    <property type="entry name" value="OPHC2-like_MBL-fold"/>
    <property type="match status" value="1"/>
</dbReference>
<dbReference type="GO" id="GO:0046872">
    <property type="term" value="F:metal ion binding"/>
    <property type="evidence" value="ECO:0007669"/>
    <property type="project" value="UniProtKB-KW"/>
</dbReference>
<dbReference type="PANTHER" id="PTHR42978:SF6">
    <property type="entry name" value="QUORUM-QUENCHING LACTONASE YTNP-RELATED"/>
    <property type="match status" value="1"/>
</dbReference>
<proteinExistence type="inferred from homology"/>
<comment type="similarity">
    <text evidence="1">Belongs to the metallo-beta-lactamase superfamily.</text>
</comment>
<protein>
    <submittedName>
        <fullName evidence="6">Glyoxylase, beta-lactamase superfamily II</fullName>
    </submittedName>
</protein>
<dbReference type="Pfam" id="PF00753">
    <property type="entry name" value="Lactamase_B"/>
    <property type="match status" value="1"/>
</dbReference>
<sequence>MNQQSHRIGDYEISILHDGIFEAPLDVLIHAAGASARDDIVARSGRPRISIVVNCFALKDARGITLVDAGTGPSWGPAMGHAPDAMAAAGIAPEQVERVLITHLHGDHALGLIDGDRARFPKAEILVPEADFGFFGNEANRALTPPKKQGGFAIAAALKAHYPDRLRAVPAGPVRPGIELIPLPGHTFGHSGYLIKGGEHGLLLWGDALHLSDLQAADPDIGLVYDFDAATATATRRSILERADRENWLVSGGHIEGFRHVVAKGAGFELISA</sequence>
<keyword evidence="3" id="KW-0378">Hydrolase</keyword>
<evidence type="ECO:0000313" key="6">
    <source>
        <dbReference type="EMBL" id="SEG07610.1"/>
    </source>
</evidence>